<feature type="transmembrane region" description="Helical" evidence="6">
    <location>
        <begin position="129"/>
        <end position="149"/>
    </location>
</feature>
<dbReference type="GO" id="GO:0005886">
    <property type="term" value="C:plasma membrane"/>
    <property type="evidence" value="ECO:0007669"/>
    <property type="project" value="UniProtKB-SubCell"/>
</dbReference>
<feature type="transmembrane region" description="Helical" evidence="6">
    <location>
        <begin position="156"/>
        <end position="181"/>
    </location>
</feature>
<feature type="transmembrane region" description="Helical" evidence="6">
    <location>
        <begin position="93"/>
        <end position="117"/>
    </location>
</feature>
<dbReference type="AlphaFoldDB" id="A0A6C0E010"/>
<comment type="subcellular location">
    <subcellularLocation>
        <location evidence="1">Cell membrane</location>
        <topology evidence="1">Multi-pass membrane protein</topology>
    </subcellularLocation>
</comment>
<evidence type="ECO:0000313" key="7">
    <source>
        <dbReference type="EMBL" id="QHT20765.1"/>
    </source>
</evidence>
<dbReference type="Gene3D" id="1.20.1740.10">
    <property type="entry name" value="Amino acid/polyamine transporter I"/>
    <property type="match status" value="1"/>
</dbReference>
<feature type="transmembrane region" description="Helical" evidence="6">
    <location>
        <begin position="350"/>
        <end position="372"/>
    </location>
</feature>
<dbReference type="EMBL" id="MN739683">
    <property type="protein sequence ID" value="QHT20765.1"/>
    <property type="molecule type" value="Genomic_DNA"/>
</dbReference>
<protein>
    <recommendedName>
        <fullName evidence="8">Amino acid permease/ SLC12A domain-containing protein</fullName>
    </recommendedName>
</protein>
<accession>A0A6C0E010</accession>
<feature type="transmembrane region" description="Helical" evidence="6">
    <location>
        <begin position="326"/>
        <end position="344"/>
    </location>
</feature>
<evidence type="ECO:0000256" key="6">
    <source>
        <dbReference type="SAM" id="Phobius"/>
    </source>
</evidence>
<reference evidence="7" key="1">
    <citation type="journal article" date="2020" name="Nature">
        <title>Giant virus diversity and host interactions through global metagenomics.</title>
        <authorList>
            <person name="Schulz F."/>
            <person name="Roux S."/>
            <person name="Paez-Espino D."/>
            <person name="Jungbluth S."/>
            <person name="Walsh D.A."/>
            <person name="Denef V.J."/>
            <person name="McMahon K.D."/>
            <person name="Konstantinidis K.T."/>
            <person name="Eloe-Fadrosh E.A."/>
            <person name="Kyrpides N.C."/>
            <person name="Woyke T."/>
        </authorList>
    </citation>
    <scope>NUCLEOTIDE SEQUENCE</scope>
    <source>
        <strain evidence="7">GVMAG-M-3300023174-75</strain>
    </source>
</reference>
<evidence type="ECO:0000256" key="3">
    <source>
        <dbReference type="ARBA" id="ARBA00022692"/>
    </source>
</evidence>
<name>A0A6C0E010_9ZZZZ</name>
<dbReference type="PANTHER" id="PTHR42770:SF11">
    <property type="entry name" value="INNER MEMBRANE TRANSPORT PROTEIN YBAT"/>
    <property type="match status" value="1"/>
</dbReference>
<sequence>MSNALIDNNLTKSLSLLDLIFFGLGNVTGAGVFVLITKTVLYSGKYVLPIFVLVTIITIIMGFVYLEIFNRYKSPICEYLAIKDTLGDNFSQLMIYIIYLFVVFSALTIIISLSKYIGTIPYFYFLNNYFSQVSLSIALILLMSFINYCGIETSKFVANTIAIGLLIFLFGIIFSSINYFSIKKIVQGPVVPFNSIVLSAIIGFFLFNGFDAIVKISDEVVDENNVAYGLIITLLISSIIYILIIISCLCVMGFKNTVNSESPLTKMYELLYNPQIGFLAYICGLIIMFNTAFLSALTATRFMFSCANENYITFPDFWKQLNSNKVPSNAIIVTALIAIVFSLFNNEVILAIFTNFSLFIILITQCIALLIIRWNERTNIDKQLASNYILGNINNIPLLVVLQLFILLYLFYKILVNNFYLNYKINNN</sequence>
<feature type="transmembrane region" description="Helical" evidence="6">
    <location>
        <begin position="193"/>
        <end position="214"/>
    </location>
</feature>
<evidence type="ECO:0000256" key="4">
    <source>
        <dbReference type="ARBA" id="ARBA00022989"/>
    </source>
</evidence>
<feature type="transmembrane region" description="Helical" evidence="6">
    <location>
        <begin position="393"/>
        <end position="412"/>
    </location>
</feature>
<dbReference type="InterPro" id="IPR050367">
    <property type="entry name" value="APC_superfamily"/>
</dbReference>
<feature type="transmembrane region" description="Helical" evidence="6">
    <location>
        <begin position="16"/>
        <end position="36"/>
    </location>
</feature>
<keyword evidence="2" id="KW-1003">Cell membrane</keyword>
<dbReference type="InterPro" id="IPR002293">
    <property type="entry name" value="AA/rel_permease1"/>
</dbReference>
<dbReference type="GO" id="GO:0022857">
    <property type="term" value="F:transmembrane transporter activity"/>
    <property type="evidence" value="ECO:0007669"/>
    <property type="project" value="InterPro"/>
</dbReference>
<feature type="transmembrane region" description="Helical" evidence="6">
    <location>
        <begin position="274"/>
        <end position="297"/>
    </location>
</feature>
<evidence type="ECO:0000256" key="5">
    <source>
        <dbReference type="ARBA" id="ARBA00023136"/>
    </source>
</evidence>
<dbReference type="PIRSF" id="PIRSF006060">
    <property type="entry name" value="AA_transporter"/>
    <property type="match status" value="1"/>
</dbReference>
<keyword evidence="5 6" id="KW-0472">Membrane</keyword>
<evidence type="ECO:0008006" key="8">
    <source>
        <dbReference type="Google" id="ProtNLM"/>
    </source>
</evidence>
<dbReference type="PANTHER" id="PTHR42770">
    <property type="entry name" value="AMINO ACID TRANSPORTER-RELATED"/>
    <property type="match status" value="1"/>
</dbReference>
<dbReference type="Pfam" id="PF13520">
    <property type="entry name" value="AA_permease_2"/>
    <property type="match status" value="1"/>
</dbReference>
<organism evidence="7">
    <name type="scientific">viral metagenome</name>
    <dbReference type="NCBI Taxonomy" id="1070528"/>
    <lineage>
        <taxon>unclassified sequences</taxon>
        <taxon>metagenomes</taxon>
        <taxon>organismal metagenomes</taxon>
    </lineage>
</organism>
<evidence type="ECO:0000256" key="2">
    <source>
        <dbReference type="ARBA" id="ARBA00022475"/>
    </source>
</evidence>
<feature type="transmembrane region" description="Helical" evidence="6">
    <location>
        <begin position="48"/>
        <end position="66"/>
    </location>
</feature>
<proteinExistence type="predicted"/>
<keyword evidence="4 6" id="KW-1133">Transmembrane helix</keyword>
<evidence type="ECO:0000256" key="1">
    <source>
        <dbReference type="ARBA" id="ARBA00004651"/>
    </source>
</evidence>
<keyword evidence="3 6" id="KW-0812">Transmembrane</keyword>
<feature type="transmembrane region" description="Helical" evidence="6">
    <location>
        <begin position="226"/>
        <end position="254"/>
    </location>
</feature>